<organism evidence="2 3">
    <name type="scientific">Sulfidibacter corallicola</name>
    <dbReference type="NCBI Taxonomy" id="2818388"/>
    <lineage>
        <taxon>Bacteria</taxon>
        <taxon>Pseudomonadati</taxon>
        <taxon>Acidobacteriota</taxon>
        <taxon>Holophagae</taxon>
        <taxon>Acanthopleuribacterales</taxon>
        <taxon>Acanthopleuribacteraceae</taxon>
        <taxon>Sulfidibacter</taxon>
    </lineage>
</organism>
<dbReference type="EMBL" id="CP071793">
    <property type="protein sequence ID" value="QTD51764.1"/>
    <property type="molecule type" value="Genomic_DNA"/>
</dbReference>
<reference evidence="2" key="1">
    <citation type="submission" date="2021-03" db="EMBL/GenBank/DDBJ databases">
        <title>Acanthopleuribacteraceae sp. M133.</title>
        <authorList>
            <person name="Wang G."/>
        </authorList>
    </citation>
    <scope>NUCLEOTIDE SEQUENCE</scope>
    <source>
        <strain evidence="2">M133</strain>
    </source>
</reference>
<dbReference type="AlphaFoldDB" id="A0A8A4TRF4"/>
<evidence type="ECO:0000313" key="2">
    <source>
        <dbReference type="EMBL" id="QTD51764.1"/>
    </source>
</evidence>
<feature type="transmembrane region" description="Helical" evidence="1">
    <location>
        <begin position="293"/>
        <end position="314"/>
    </location>
</feature>
<sequence>MKKVPTMLYLLNPGLDRQHGIISFKPLVATLLVLSVFAAVGWTGAFRETTYRLASLLVPSAGTTEQPILLLGPEPDAHAEPDWLALLDHVTAAEPSVVAFLFTPRAPATFFNRARAQGNVFFAHNSGLAGFRGPARPNLGETLEPSGIELSGGDRPLTFSLPDLGTLIYERVAQSPAPGHFRFHLASISGDVANATYRHLLTDSLPESAIRHRVILVAPPSGPYRSTIGSVTLPNGDLVGEDVFFAAGMAAMLAGHWVSELPTWLDLALLLVTLVLAAIAGQFLYIRAFMKTLVVTANFWLFASWVGLLAFGIWLPVAEILIGLFLLSGFCTLQRYFLIIERVRLFQLDYGEMVRRHIPEDVDAHRDPWQWANNWVGHAVPGKRSLFLELHQGTLQRRAASGTGDVPVEMQSLDPGKEPFTRALANQGPVQVHRLLSGGDDEVQWLVPLFSGQRPLGFWVVAFDRTSPAPDAAALADIAEPLTAWLTEQIESQGRTGRVKRLLRYHVDAGCMVRMRALTVLLEQYLLRHRATSPQVARSGPAADVRAFQRSVPRSGRRSLKAGA</sequence>
<keyword evidence="3" id="KW-1185">Reference proteome</keyword>
<name>A0A8A4TRF4_SULCO</name>
<gene>
    <name evidence="2" type="ORF">J3U87_04780</name>
</gene>
<feature type="transmembrane region" description="Helical" evidence="1">
    <location>
        <begin position="320"/>
        <end position="338"/>
    </location>
</feature>
<keyword evidence="1" id="KW-0472">Membrane</keyword>
<dbReference type="RefSeq" id="WP_237381885.1">
    <property type="nucleotide sequence ID" value="NZ_CP071793.1"/>
</dbReference>
<keyword evidence="1" id="KW-1133">Transmembrane helix</keyword>
<accession>A0A8A4TRF4</accession>
<feature type="transmembrane region" description="Helical" evidence="1">
    <location>
        <begin position="20"/>
        <end position="42"/>
    </location>
</feature>
<evidence type="ECO:0008006" key="4">
    <source>
        <dbReference type="Google" id="ProtNLM"/>
    </source>
</evidence>
<protein>
    <recommendedName>
        <fullName evidence="4">CHASE2 domain-containing protein</fullName>
    </recommendedName>
</protein>
<keyword evidence="1" id="KW-0812">Transmembrane</keyword>
<dbReference type="Proteomes" id="UP000663929">
    <property type="component" value="Chromosome"/>
</dbReference>
<feature type="transmembrane region" description="Helical" evidence="1">
    <location>
        <begin position="264"/>
        <end position="286"/>
    </location>
</feature>
<evidence type="ECO:0000256" key="1">
    <source>
        <dbReference type="SAM" id="Phobius"/>
    </source>
</evidence>
<dbReference type="KEGG" id="scor:J3U87_04780"/>
<proteinExistence type="predicted"/>
<evidence type="ECO:0000313" key="3">
    <source>
        <dbReference type="Proteomes" id="UP000663929"/>
    </source>
</evidence>